<keyword evidence="6" id="KW-0391">Immunity</keyword>
<evidence type="ECO:0000313" key="14">
    <source>
        <dbReference type="EMBL" id="TFJ98771.1"/>
    </source>
</evidence>
<evidence type="ECO:0000256" key="2">
    <source>
        <dbReference type="ARBA" id="ARBA00004613"/>
    </source>
</evidence>
<proteinExistence type="predicted"/>
<keyword evidence="10" id="KW-0393">Immunoglobulin domain</keyword>
<evidence type="ECO:0000259" key="13">
    <source>
        <dbReference type="PROSITE" id="PS50835"/>
    </source>
</evidence>
<comment type="subcellular location">
    <subcellularLocation>
        <location evidence="1">Cell membrane</location>
    </subcellularLocation>
    <subcellularLocation>
        <location evidence="2">Secreted</location>
    </subcellularLocation>
</comment>
<dbReference type="InterPro" id="IPR007110">
    <property type="entry name" value="Ig-like_dom"/>
</dbReference>
<dbReference type="InterPro" id="IPR050199">
    <property type="entry name" value="IgHV"/>
</dbReference>
<dbReference type="InterPro" id="IPR013783">
    <property type="entry name" value="Ig-like_fold"/>
</dbReference>
<evidence type="ECO:0000313" key="15">
    <source>
        <dbReference type="Proteomes" id="UP000297703"/>
    </source>
</evidence>
<keyword evidence="4" id="KW-0964">Secreted</keyword>
<organism evidence="14 15">
    <name type="scientific">Platysternon megacephalum</name>
    <name type="common">big-headed turtle</name>
    <dbReference type="NCBI Taxonomy" id="55544"/>
    <lineage>
        <taxon>Eukaryota</taxon>
        <taxon>Metazoa</taxon>
        <taxon>Chordata</taxon>
        <taxon>Craniata</taxon>
        <taxon>Vertebrata</taxon>
        <taxon>Euteleostomi</taxon>
        <taxon>Archelosauria</taxon>
        <taxon>Testudinata</taxon>
        <taxon>Testudines</taxon>
        <taxon>Cryptodira</taxon>
        <taxon>Durocryptodira</taxon>
        <taxon>Testudinoidea</taxon>
        <taxon>Platysternidae</taxon>
        <taxon>Platysternon</taxon>
    </lineage>
</organism>
<evidence type="ECO:0000256" key="4">
    <source>
        <dbReference type="ARBA" id="ARBA00022525"/>
    </source>
</evidence>
<dbReference type="SMART" id="SM00406">
    <property type="entry name" value="IGv"/>
    <property type="match status" value="3"/>
</dbReference>
<dbReference type="GO" id="GO:0005886">
    <property type="term" value="C:plasma membrane"/>
    <property type="evidence" value="ECO:0007669"/>
    <property type="project" value="UniProtKB-SubCell"/>
</dbReference>
<feature type="region of interest" description="Disordered" evidence="12">
    <location>
        <begin position="164"/>
        <end position="189"/>
    </location>
</feature>
<keyword evidence="15" id="KW-1185">Reference proteome</keyword>
<evidence type="ECO:0000256" key="8">
    <source>
        <dbReference type="ARBA" id="ARBA00023136"/>
    </source>
</evidence>
<evidence type="ECO:0000256" key="6">
    <source>
        <dbReference type="ARBA" id="ARBA00022859"/>
    </source>
</evidence>
<evidence type="ECO:0000256" key="3">
    <source>
        <dbReference type="ARBA" id="ARBA00022475"/>
    </source>
</evidence>
<keyword evidence="7" id="KW-1064">Adaptive immunity</keyword>
<evidence type="ECO:0000256" key="1">
    <source>
        <dbReference type="ARBA" id="ARBA00004236"/>
    </source>
</evidence>
<dbReference type="Proteomes" id="UP000297703">
    <property type="component" value="Unassembled WGS sequence"/>
</dbReference>
<evidence type="ECO:0000256" key="12">
    <source>
        <dbReference type="SAM" id="MobiDB-lite"/>
    </source>
</evidence>
<protein>
    <submittedName>
        <fullName evidence="14">Anionic trypsin-1-like</fullName>
    </submittedName>
</protein>
<dbReference type="GO" id="GO:0002250">
    <property type="term" value="P:adaptive immune response"/>
    <property type="evidence" value="ECO:0007669"/>
    <property type="project" value="UniProtKB-KW"/>
</dbReference>
<dbReference type="GO" id="GO:0019814">
    <property type="term" value="C:immunoglobulin complex"/>
    <property type="evidence" value="ECO:0007669"/>
    <property type="project" value="UniProtKB-KW"/>
</dbReference>
<keyword evidence="9" id="KW-1015">Disulfide bond</keyword>
<dbReference type="Pfam" id="PF07686">
    <property type="entry name" value="V-set"/>
    <property type="match status" value="2"/>
</dbReference>
<sequence length="352" mass="38647">MFWYRQSPRKGPQFVSRIDDDGSSPYYADSVQGRFTIYGDNAKSELHLGMSSLRRKVRLQLVASGPGVGKVSEPLTLTCAVSGFSIDTEYYDWHWLRQPPGEGLESMGWVYPYHGDTSYAPSLQGRVTISADTTSNQFSLTLRSLTAADTATYYCARRDTVTQRQGGLGQKGSEPHASPPGEKAPDFAPAVRPLPLSLEGDALSEATTKVERRRKRGSTCAWGKAQIQLVQPGAEVKKPGESVKVACKGSGYTFTSYAIHWVQQAPGKGLVPIGWTNTDTGVPTYADSFKGKVTMTLEKSISTVFLQVSSLKAEDTAVYYCSRDTVRETSFRAIQKGEVDFLLVCDNIRLLH</sequence>
<reference evidence="14 15" key="2">
    <citation type="submission" date="2019-04" db="EMBL/GenBank/DDBJ databases">
        <title>The genome sequence of big-headed turtle.</title>
        <authorList>
            <person name="Gong S."/>
        </authorList>
    </citation>
    <scope>NUCLEOTIDE SEQUENCE [LARGE SCALE GENOMIC DNA]</scope>
    <source>
        <strain evidence="14">DO16091913</strain>
        <tissue evidence="14">Muscle</tissue>
    </source>
</reference>
<keyword evidence="11" id="KW-1280">Immunoglobulin</keyword>
<dbReference type="OrthoDB" id="9426090at2759"/>
<feature type="domain" description="Ig-like" evidence="13">
    <location>
        <begin position="225"/>
        <end position="332"/>
    </location>
</feature>
<evidence type="ECO:0000256" key="7">
    <source>
        <dbReference type="ARBA" id="ARBA00023130"/>
    </source>
</evidence>
<dbReference type="PANTHER" id="PTHR23266">
    <property type="entry name" value="IMMUNOGLOBULIN HEAVY CHAIN"/>
    <property type="match status" value="1"/>
</dbReference>
<dbReference type="STRING" id="55544.A0A4D9DR60"/>
<dbReference type="InterPro" id="IPR013106">
    <property type="entry name" value="Ig_V-set"/>
</dbReference>
<evidence type="ECO:0000256" key="11">
    <source>
        <dbReference type="ARBA" id="ARBA00043265"/>
    </source>
</evidence>
<dbReference type="InterPro" id="IPR003599">
    <property type="entry name" value="Ig_sub"/>
</dbReference>
<keyword evidence="5" id="KW-0732">Signal</keyword>
<reference evidence="14 15" key="1">
    <citation type="submission" date="2019-04" db="EMBL/GenBank/DDBJ databases">
        <title>Draft genome of the big-headed turtle Platysternon megacephalum.</title>
        <authorList>
            <person name="Gong S."/>
        </authorList>
    </citation>
    <scope>NUCLEOTIDE SEQUENCE [LARGE SCALE GENOMIC DNA]</scope>
    <source>
        <strain evidence="14">DO16091913</strain>
        <tissue evidence="14">Muscle</tissue>
    </source>
</reference>
<gene>
    <name evidence="14" type="ORF">DR999_PMT19272</name>
</gene>
<accession>A0A4D9DR60</accession>
<dbReference type="Gene3D" id="2.60.40.10">
    <property type="entry name" value="Immunoglobulins"/>
    <property type="match status" value="3"/>
</dbReference>
<dbReference type="InterPro" id="IPR036179">
    <property type="entry name" value="Ig-like_dom_sf"/>
</dbReference>
<evidence type="ECO:0000256" key="10">
    <source>
        <dbReference type="ARBA" id="ARBA00023319"/>
    </source>
</evidence>
<dbReference type="FunFam" id="2.60.40.10:FF:001072">
    <property type="entry name" value="Immunoglobulin heavy variable V1-24"/>
    <property type="match status" value="1"/>
</dbReference>
<keyword evidence="3" id="KW-1003">Cell membrane</keyword>
<dbReference type="SMART" id="SM00409">
    <property type="entry name" value="IG"/>
    <property type="match status" value="2"/>
</dbReference>
<dbReference type="SUPFAM" id="SSF48726">
    <property type="entry name" value="Immunoglobulin"/>
    <property type="match status" value="3"/>
</dbReference>
<evidence type="ECO:0000256" key="9">
    <source>
        <dbReference type="ARBA" id="ARBA00023157"/>
    </source>
</evidence>
<comment type="caution">
    <text evidence="14">The sequence shown here is derived from an EMBL/GenBank/DDBJ whole genome shotgun (WGS) entry which is preliminary data.</text>
</comment>
<dbReference type="PROSITE" id="PS50835">
    <property type="entry name" value="IG_LIKE"/>
    <property type="match status" value="2"/>
</dbReference>
<feature type="domain" description="Ig-like" evidence="13">
    <location>
        <begin position="72"/>
        <end position="155"/>
    </location>
</feature>
<dbReference type="EMBL" id="QXTE01000368">
    <property type="protein sequence ID" value="TFJ98771.1"/>
    <property type="molecule type" value="Genomic_DNA"/>
</dbReference>
<keyword evidence="8" id="KW-0472">Membrane</keyword>
<dbReference type="AlphaFoldDB" id="A0A4D9DR60"/>
<name>A0A4D9DR60_9SAUR</name>
<evidence type="ECO:0000256" key="5">
    <source>
        <dbReference type="ARBA" id="ARBA00022729"/>
    </source>
</evidence>
<dbReference type="GO" id="GO:0005576">
    <property type="term" value="C:extracellular region"/>
    <property type="evidence" value="ECO:0007669"/>
    <property type="project" value="UniProtKB-SubCell"/>
</dbReference>